<dbReference type="VEuPathDB" id="FungiDB:MCYG_04585"/>
<dbReference type="OMA" id="QGDIPTW"/>
<dbReference type="AlphaFoldDB" id="C5FNR3"/>
<evidence type="ECO:0000313" key="2">
    <source>
        <dbReference type="EMBL" id="EEQ31766.1"/>
    </source>
</evidence>
<dbReference type="GeneID" id="9229963"/>
<feature type="compositionally biased region" description="Low complexity" evidence="1">
    <location>
        <begin position="1"/>
        <end position="22"/>
    </location>
</feature>
<name>C5FNR3_ARTOC</name>
<accession>C5FNR3</accession>
<reference evidence="3" key="1">
    <citation type="journal article" date="2012" name="MBio">
        <title>Comparative genome analysis of Trichophyton rubrum and related dermatophytes reveals candidate genes involved in infection.</title>
        <authorList>
            <person name="Martinez D.A."/>
            <person name="Oliver B.G."/>
            <person name="Graeser Y."/>
            <person name="Goldberg J.M."/>
            <person name="Li W."/>
            <person name="Martinez-Rossi N.M."/>
            <person name="Monod M."/>
            <person name="Shelest E."/>
            <person name="Barton R.C."/>
            <person name="Birch E."/>
            <person name="Brakhage A.A."/>
            <person name="Chen Z."/>
            <person name="Gurr S.J."/>
            <person name="Heiman D."/>
            <person name="Heitman J."/>
            <person name="Kosti I."/>
            <person name="Rossi A."/>
            <person name="Saif S."/>
            <person name="Samalova M."/>
            <person name="Saunders C.W."/>
            <person name="Shea T."/>
            <person name="Summerbell R.C."/>
            <person name="Xu J."/>
            <person name="Young S."/>
            <person name="Zeng Q."/>
            <person name="Birren B.W."/>
            <person name="Cuomo C.A."/>
            <person name="White T.C."/>
        </authorList>
    </citation>
    <scope>NUCLEOTIDE SEQUENCE [LARGE SCALE GENOMIC DNA]</scope>
    <source>
        <strain evidence="3">ATCC MYA-4605 / CBS 113480</strain>
    </source>
</reference>
<dbReference type="HOGENOM" id="CLU_158069_0_0_1"/>
<protein>
    <submittedName>
        <fullName evidence="2">Uncharacterized protein</fullName>
    </submittedName>
</protein>
<dbReference type="OrthoDB" id="5375886at2759"/>
<feature type="region of interest" description="Disordered" evidence="1">
    <location>
        <begin position="1"/>
        <end position="88"/>
    </location>
</feature>
<dbReference type="RefSeq" id="XP_002846848.1">
    <property type="nucleotide sequence ID" value="XM_002846802.1"/>
</dbReference>
<keyword evidence="3" id="KW-1185">Reference proteome</keyword>
<evidence type="ECO:0000313" key="3">
    <source>
        <dbReference type="Proteomes" id="UP000002035"/>
    </source>
</evidence>
<proteinExistence type="predicted"/>
<organism evidence="2 3">
    <name type="scientific">Arthroderma otae (strain ATCC MYA-4605 / CBS 113480)</name>
    <name type="common">Microsporum canis</name>
    <dbReference type="NCBI Taxonomy" id="554155"/>
    <lineage>
        <taxon>Eukaryota</taxon>
        <taxon>Fungi</taxon>
        <taxon>Dikarya</taxon>
        <taxon>Ascomycota</taxon>
        <taxon>Pezizomycotina</taxon>
        <taxon>Eurotiomycetes</taxon>
        <taxon>Eurotiomycetidae</taxon>
        <taxon>Onygenales</taxon>
        <taxon>Arthrodermataceae</taxon>
        <taxon>Microsporum</taxon>
    </lineage>
</organism>
<evidence type="ECO:0000256" key="1">
    <source>
        <dbReference type="SAM" id="MobiDB-lite"/>
    </source>
</evidence>
<gene>
    <name evidence="2" type="ORF">MCYG_04585</name>
</gene>
<sequence length="88" mass="9363">MSAPRSGRQSPPPSRQSGRQQSDIPTWSGKAEESSHGTSSIDNPSDPHGHDAGVAGLESNPVHPLAETSQLKHRRLSDDFKGLGFSGY</sequence>
<dbReference type="Proteomes" id="UP000002035">
    <property type="component" value="Unassembled WGS sequence"/>
</dbReference>
<dbReference type="EMBL" id="DS995704">
    <property type="protein sequence ID" value="EEQ31766.1"/>
    <property type="molecule type" value="Genomic_DNA"/>
</dbReference>